<evidence type="ECO:0000313" key="2">
    <source>
        <dbReference type="Proteomes" id="UP000295110"/>
    </source>
</evidence>
<protein>
    <submittedName>
        <fullName evidence="1">Uncharacterized protein</fullName>
    </submittedName>
</protein>
<dbReference type="AlphaFoldDB" id="A0A4R3UZF8"/>
<evidence type="ECO:0000313" key="1">
    <source>
        <dbReference type="EMBL" id="TCU95374.1"/>
    </source>
</evidence>
<gene>
    <name evidence="1" type="ORF">EV671_101566</name>
</gene>
<comment type="caution">
    <text evidence="1">The sequence shown here is derived from an EMBL/GenBank/DDBJ whole genome shotgun (WGS) entry which is preliminary data.</text>
</comment>
<sequence length="32" mass="3282">MELLILTLVLSTLAAMGLLRDDLGGNIDAPAA</sequence>
<dbReference type="Proteomes" id="UP000295110">
    <property type="component" value="Unassembled WGS sequence"/>
</dbReference>
<keyword evidence="2" id="KW-1185">Reference proteome</keyword>
<accession>A0A4R3UZF8</accession>
<organism evidence="1 2">
    <name type="scientific">Roseateles saccharophilus</name>
    <name type="common">Pseudomonas saccharophila</name>
    <dbReference type="NCBI Taxonomy" id="304"/>
    <lineage>
        <taxon>Bacteria</taxon>
        <taxon>Pseudomonadati</taxon>
        <taxon>Pseudomonadota</taxon>
        <taxon>Betaproteobacteria</taxon>
        <taxon>Burkholderiales</taxon>
        <taxon>Sphaerotilaceae</taxon>
        <taxon>Roseateles</taxon>
    </lineage>
</organism>
<proteinExistence type="predicted"/>
<reference evidence="1 2" key="1">
    <citation type="submission" date="2019-03" db="EMBL/GenBank/DDBJ databases">
        <title>Genomic Encyclopedia of Type Strains, Phase IV (KMG-IV): sequencing the most valuable type-strain genomes for metagenomic binning, comparative biology and taxonomic classification.</title>
        <authorList>
            <person name="Goeker M."/>
        </authorList>
    </citation>
    <scope>NUCLEOTIDE SEQUENCE [LARGE SCALE GENOMIC DNA]</scope>
    <source>
        <strain evidence="1 2">DSM 654</strain>
    </source>
</reference>
<name>A0A4R3UZF8_ROSSA</name>
<dbReference type="EMBL" id="SMBU01000015">
    <property type="protein sequence ID" value="TCU95374.1"/>
    <property type="molecule type" value="Genomic_DNA"/>
</dbReference>